<organism evidence="1 2">
    <name type="scientific">Ambrosia artemisiifolia</name>
    <name type="common">Common ragweed</name>
    <dbReference type="NCBI Taxonomy" id="4212"/>
    <lineage>
        <taxon>Eukaryota</taxon>
        <taxon>Viridiplantae</taxon>
        <taxon>Streptophyta</taxon>
        <taxon>Embryophyta</taxon>
        <taxon>Tracheophyta</taxon>
        <taxon>Spermatophyta</taxon>
        <taxon>Magnoliopsida</taxon>
        <taxon>eudicotyledons</taxon>
        <taxon>Gunneridae</taxon>
        <taxon>Pentapetalae</taxon>
        <taxon>asterids</taxon>
        <taxon>campanulids</taxon>
        <taxon>Asterales</taxon>
        <taxon>Asteraceae</taxon>
        <taxon>Asteroideae</taxon>
        <taxon>Heliantheae alliance</taxon>
        <taxon>Heliantheae</taxon>
        <taxon>Ambrosia</taxon>
    </lineage>
</organism>
<gene>
    <name evidence="1" type="ORF">M8C21_017043</name>
</gene>
<comment type="caution">
    <text evidence="1">The sequence shown here is derived from an EMBL/GenBank/DDBJ whole genome shotgun (WGS) entry which is preliminary data.</text>
</comment>
<dbReference type="EMBL" id="JAMZMK010009756">
    <property type="protein sequence ID" value="KAI7734338.1"/>
    <property type="molecule type" value="Genomic_DNA"/>
</dbReference>
<protein>
    <submittedName>
        <fullName evidence="1">Uncharacterized protein</fullName>
    </submittedName>
</protein>
<name>A0AAD5GBQ5_AMBAR</name>
<keyword evidence="2" id="KW-1185">Reference proteome</keyword>
<sequence length="86" mass="9582">MSFSEYADYIILHIEDLDGESRVSNSTPATSCLAEGGASKGDLHFFCNSMNLPTSNLCLIISFLLRDKKSLFIKSWYVGSLDVIRK</sequence>
<accession>A0AAD5GBQ5</accession>
<evidence type="ECO:0000313" key="1">
    <source>
        <dbReference type="EMBL" id="KAI7734338.1"/>
    </source>
</evidence>
<dbReference type="AlphaFoldDB" id="A0AAD5GBQ5"/>
<proteinExistence type="predicted"/>
<reference evidence="1" key="1">
    <citation type="submission" date="2022-06" db="EMBL/GenBank/DDBJ databases">
        <title>Uncovering the hologenomic basis of an extraordinary plant invasion.</title>
        <authorList>
            <person name="Bieker V.C."/>
            <person name="Martin M.D."/>
            <person name="Gilbert T."/>
            <person name="Hodgins K."/>
            <person name="Battlay P."/>
            <person name="Petersen B."/>
            <person name="Wilson J."/>
        </authorList>
    </citation>
    <scope>NUCLEOTIDE SEQUENCE</scope>
    <source>
        <strain evidence="1">AA19_3_7</strain>
        <tissue evidence="1">Leaf</tissue>
    </source>
</reference>
<evidence type="ECO:0000313" key="2">
    <source>
        <dbReference type="Proteomes" id="UP001206925"/>
    </source>
</evidence>
<dbReference type="Proteomes" id="UP001206925">
    <property type="component" value="Unassembled WGS sequence"/>
</dbReference>